<proteinExistence type="predicted"/>
<evidence type="ECO:0000256" key="1">
    <source>
        <dbReference type="SAM" id="Phobius"/>
    </source>
</evidence>
<reference evidence="2" key="1">
    <citation type="submission" date="2021-06" db="EMBL/GenBank/DDBJ databases">
        <authorList>
            <person name="Hodson N. C."/>
            <person name="Mongue J. A."/>
            <person name="Jaron S. K."/>
        </authorList>
    </citation>
    <scope>NUCLEOTIDE SEQUENCE</scope>
</reference>
<keyword evidence="1" id="KW-0812">Transmembrane</keyword>
<accession>A0A8J2PJ13</accession>
<dbReference type="Proteomes" id="UP000708208">
    <property type="component" value="Unassembled WGS sequence"/>
</dbReference>
<evidence type="ECO:0000313" key="2">
    <source>
        <dbReference type="EMBL" id="CAG7817270.1"/>
    </source>
</evidence>
<keyword evidence="1" id="KW-1133">Transmembrane helix</keyword>
<dbReference type="AlphaFoldDB" id="A0A8J2PJ13"/>
<comment type="caution">
    <text evidence="2">The sequence shown here is derived from an EMBL/GenBank/DDBJ whole genome shotgun (WGS) entry which is preliminary data.</text>
</comment>
<keyword evidence="3" id="KW-1185">Reference proteome</keyword>
<gene>
    <name evidence="2" type="ORF">AFUS01_LOCUS27848</name>
</gene>
<keyword evidence="1" id="KW-0472">Membrane</keyword>
<dbReference type="EMBL" id="CAJVCH010390183">
    <property type="protein sequence ID" value="CAG7817270.1"/>
    <property type="molecule type" value="Genomic_DNA"/>
</dbReference>
<name>A0A8J2PJ13_9HEXA</name>
<sequence>MNTIANLSRGKSVSAGLAGVSLLAEVFLATTFPLQIFPKWFAVSVRNTFSFPVGVGLQTVGVLVIPAILLSSETRDTTLPLRGGNVTFTS</sequence>
<evidence type="ECO:0000313" key="3">
    <source>
        <dbReference type="Proteomes" id="UP000708208"/>
    </source>
</evidence>
<organism evidence="2 3">
    <name type="scientific">Allacma fusca</name>
    <dbReference type="NCBI Taxonomy" id="39272"/>
    <lineage>
        <taxon>Eukaryota</taxon>
        <taxon>Metazoa</taxon>
        <taxon>Ecdysozoa</taxon>
        <taxon>Arthropoda</taxon>
        <taxon>Hexapoda</taxon>
        <taxon>Collembola</taxon>
        <taxon>Symphypleona</taxon>
        <taxon>Sminthuridae</taxon>
        <taxon>Allacma</taxon>
    </lineage>
</organism>
<feature type="transmembrane region" description="Helical" evidence="1">
    <location>
        <begin position="49"/>
        <end position="70"/>
    </location>
</feature>
<feature type="transmembrane region" description="Helical" evidence="1">
    <location>
        <begin position="12"/>
        <end position="37"/>
    </location>
</feature>
<protein>
    <submittedName>
        <fullName evidence="2">Uncharacterized protein</fullName>
    </submittedName>
</protein>